<feature type="domain" description="RNA polymerase sigma-70 region 2" evidence="5">
    <location>
        <begin position="27"/>
        <end position="92"/>
    </location>
</feature>
<evidence type="ECO:0000256" key="2">
    <source>
        <dbReference type="ARBA" id="ARBA00023015"/>
    </source>
</evidence>
<evidence type="ECO:0000259" key="5">
    <source>
        <dbReference type="Pfam" id="PF04542"/>
    </source>
</evidence>
<dbReference type="PANTHER" id="PTHR43133">
    <property type="entry name" value="RNA POLYMERASE ECF-TYPE SIGMA FACTO"/>
    <property type="match status" value="1"/>
</dbReference>
<organism evidence="7 8">
    <name type="scientific">Parapedobacter deserti</name>
    <dbReference type="NCBI Taxonomy" id="1912957"/>
    <lineage>
        <taxon>Bacteria</taxon>
        <taxon>Pseudomonadati</taxon>
        <taxon>Bacteroidota</taxon>
        <taxon>Sphingobacteriia</taxon>
        <taxon>Sphingobacteriales</taxon>
        <taxon>Sphingobacteriaceae</taxon>
        <taxon>Parapedobacter</taxon>
    </lineage>
</organism>
<dbReference type="InterPro" id="IPR007627">
    <property type="entry name" value="RNA_pol_sigma70_r2"/>
</dbReference>
<dbReference type="PANTHER" id="PTHR43133:SF46">
    <property type="entry name" value="RNA POLYMERASE SIGMA-70 FACTOR ECF SUBFAMILY"/>
    <property type="match status" value="1"/>
</dbReference>
<dbReference type="Proteomes" id="UP001595526">
    <property type="component" value="Unassembled WGS sequence"/>
</dbReference>
<dbReference type="SUPFAM" id="SSF88659">
    <property type="entry name" value="Sigma3 and sigma4 domains of RNA polymerase sigma factors"/>
    <property type="match status" value="1"/>
</dbReference>
<dbReference type="Pfam" id="PF08281">
    <property type="entry name" value="Sigma70_r4_2"/>
    <property type="match status" value="1"/>
</dbReference>
<reference evidence="8" key="1">
    <citation type="journal article" date="2019" name="Int. J. Syst. Evol. Microbiol.">
        <title>The Global Catalogue of Microorganisms (GCM) 10K type strain sequencing project: providing services to taxonomists for standard genome sequencing and annotation.</title>
        <authorList>
            <consortium name="The Broad Institute Genomics Platform"/>
            <consortium name="The Broad Institute Genome Sequencing Center for Infectious Disease"/>
            <person name="Wu L."/>
            <person name="Ma J."/>
        </authorList>
    </citation>
    <scope>NUCLEOTIDE SEQUENCE [LARGE SCALE GENOMIC DNA]</scope>
    <source>
        <strain evidence="8">KCTC 52416</strain>
    </source>
</reference>
<dbReference type="InterPro" id="IPR013249">
    <property type="entry name" value="RNA_pol_sigma70_r4_t2"/>
</dbReference>
<dbReference type="Pfam" id="PF04542">
    <property type="entry name" value="Sigma70_r2"/>
    <property type="match status" value="1"/>
</dbReference>
<keyword evidence="4" id="KW-0804">Transcription</keyword>
<proteinExistence type="inferred from homology"/>
<dbReference type="InterPro" id="IPR013324">
    <property type="entry name" value="RNA_pol_sigma_r3/r4-like"/>
</dbReference>
<keyword evidence="8" id="KW-1185">Reference proteome</keyword>
<evidence type="ECO:0000259" key="6">
    <source>
        <dbReference type="Pfam" id="PF08281"/>
    </source>
</evidence>
<keyword evidence="3" id="KW-0731">Sigma factor</keyword>
<dbReference type="InterPro" id="IPR039425">
    <property type="entry name" value="RNA_pol_sigma-70-like"/>
</dbReference>
<keyword evidence="2" id="KW-0805">Transcription regulation</keyword>
<name>A0ABV7JQJ5_9SPHI</name>
<dbReference type="InterPro" id="IPR013325">
    <property type="entry name" value="RNA_pol_sigma_r2"/>
</dbReference>
<feature type="domain" description="RNA polymerase sigma factor 70 region 4 type 2" evidence="6">
    <location>
        <begin position="122"/>
        <end position="171"/>
    </location>
</feature>
<comment type="similarity">
    <text evidence="1">Belongs to the sigma-70 factor family. ECF subfamily.</text>
</comment>
<evidence type="ECO:0000313" key="8">
    <source>
        <dbReference type="Proteomes" id="UP001595526"/>
    </source>
</evidence>
<evidence type="ECO:0000256" key="4">
    <source>
        <dbReference type="ARBA" id="ARBA00023163"/>
    </source>
</evidence>
<dbReference type="SUPFAM" id="SSF88946">
    <property type="entry name" value="Sigma2 domain of RNA polymerase sigma factors"/>
    <property type="match status" value="1"/>
</dbReference>
<gene>
    <name evidence="7" type="ORF">ACFOET_16050</name>
</gene>
<comment type="caution">
    <text evidence="7">The sequence shown here is derived from an EMBL/GenBank/DDBJ whole genome shotgun (WGS) entry which is preliminary data.</text>
</comment>
<dbReference type="Gene3D" id="1.10.10.10">
    <property type="entry name" value="Winged helix-like DNA-binding domain superfamily/Winged helix DNA-binding domain"/>
    <property type="match status" value="1"/>
</dbReference>
<evidence type="ECO:0000256" key="1">
    <source>
        <dbReference type="ARBA" id="ARBA00010641"/>
    </source>
</evidence>
<dbReference type="InterPro" id="IPR036388">
    <property type="entry name" value="WH-like_DNA-bd_sf"/>
</dbReference>
<protein>
    <submittedName>
        <fullName evidence="7">Sigma-70 family RNA polymerase sigma factor</fullName>
    </submittedName>
</protein>
<evidence type="ECO:0000256" key="3">
    <source>
        <dbReference type="ARBA" id="ARBA00023082"/>
    </source>
</evidence>
<dbReference type="Gene3D" id="1.10.1740.10">
    <property type="match status" value="1"/>
</dbReference>
<dbReference type="NCBIfam" id="TIGR02937">
    <property type="entry name" value="sigma70-ECF"/>
    <property type="match status" value="1"/>
</dbReference>
<evidence type="ECO:0000313" key="7">
    <source>
        <dbReference type="EMBL" id="MFC3199138.1"/>
    </source>
</evidence>
<dbReference type="RefSeq" id="WP_379024466.1">
    <property type="nucleotide sequence ID" value="NZ_JBHRTA010000038.1"/>
</dbReference>
<dbReference type="InterPro" id="IPR014284">
    <property type="entry name" value="RNA_pol_sigma-70_dom"/>
</dbReference>
<sequence>MALVPLPDEPELLKRLRKDDHAAFTRLYAHYWRPMLLVAWNHTKDKLLAEDMVHEVFMALWTKRHLREIESAAGFLTTAVKFSVFKHYQKEQHRQRLVDNRLAYDGASDDESKLDALFLQEYIAGLVEQMPEKCRLVFRYSREQGLKNAEIAEILNISEKGVEANLTRALKIIRKGMGEDGLILFFAARQLDMVLF</sequence>
<accession>A0ABV7JQJ5</accession>
<dbReference type="EMBL" id="JBHRTA010000038">
    <property type="protein sequence ID" value="MFC3199138.1"/>
    <property type="molecule type" value="Genomic_DNA"/>
</dbReference>